<keyword evidence="2" id="KW-1185">Reference proteome</keyword>
<accession>A0ACD3AC66</accession>
<evidence type="ECO:0000313" key="2">
    <source>
        <dbReference type="Proteomes" id="UP000308600"/>
    </source>
</evidence>
<proteinExistence type="predicted"/>
<dbReference type="EMBL" id="ML208528">
    <property type="protein sequence ID" value="TFK63325.1"/>
    <property type="molecule type" value="Genomic_DNA"/>
</dbReference>
<gene>
    <name evidence="1" type="ORF">BDN72DRAFT_862173</name>
</gene>
<name>A0ACD3AC66_9AGAR</name>
<sequence length="223" mass="24533">MPCTTRNQKKQQDARLATQPLPERPLAFSDSELAHLTLEEQQAAIEQRIRTFLEDIIPVGDLSQTVCAIKKHKLGKGWKMSTDIESIGCWYVYCTAHQGPCYVNAPVDLESHPQGRLLTHWLEIREELNRPSNPPGGSDSPTSTTFATPSTAIATPAPRVPIVMWTKDSAMRGRLALLNGPFISLNDFKTALGAVAFEVANPLEIYSLEDPVGLEGVLNEPMA</sequence>
<organism evidence="1 2">
    <name type="scientific">Pluteus cervinus</name>
    <dbReference type="NCBI Taxonomy" id="181527"/>
    <lineage>
        <taxon>Eukaryota</taxon>
        <taxon>Fungi</taxon>
        <taxon>Dikarya</taxon>
        <taxon>Basidiomycota</taxon>
        <taxon>Agaricomycotina</taxon>
        <taxon>Agaricomycetes</taxon>
        <taxon>Agaricomycetidae</taxon>
        <taxon>Agaricales</taxon>
        <taxon>Pluteineae</taxon>
        <taxon>Pluteaceae</taxon>
        <taxon>Pluteus</taxon>
    </lineage>
</organism>
<evidence type="ECO:0000313" key="1">
    <source>
        <dbReference type="EMBL" id="TFK63325.1"/>
    </source>
</evidence>
<reference evidence="1 2" key="1">
    <citation type="journal article" date="2019" name="Nat. Ecol. Evol.">
        <title>Megaphylogeny resolves global patterns of mushroom evolution.</title>
        <authorList>
            <person name="Varga T."/>
            <person name="Krizsan K."/>
            <person name="Foldi C."/>
            <person name="Dima B."/>
            <person name="Sanchez-Garcia M."/>
            <person name="Sanchez-Ramirez S."/>
            <person name="Szollosi G.J."/>
            <person name="Szarkandi J.G."/>
            <person name="Papp V."/>
            <person name="Albert L."/>
            <person name="Andreopoulos W."/>
            <person name="Angelini C."/>
            <person name="Antonin V."/>
            <person name="Barry K.W."/>
            <person name="Bougher N.L."/>
            <person name="Buchanan P."/>
            <person name="Buyck B."/>
            <person name="Bense V."/>
            <person name="Catcheside P."/>
            <person name="Chovatia M."/>
            <person name="Cooper J."/>
            <person name="Damon W."/>
            <person name="Desjardin D."/>
            <person name="Finy P."/>
            <person name="Geml J."/>
            <person name="Haridas S."/>
            <person name="Hughes K."/>
            <person name="Justo A."/>
            <person name="Karasinski D."/>
            <person name="Kautmanova I."/>
            <person name="Kiss B."/>
            <person name="Kocsube S."/>
            <person name="Kotiranta H."/>
            <person name="LaButti K.M."/>
            <person name="Lechner B.E."/>
            <person name="Liimatainen K."/>
            <person name="Lipzen A."/>
            <person name="Lukacs Z."/>
            <person name="Mihaltcheva S."/>
            <person name="Morgado L.N."/>
            <person name="Niskanen T."/>
            <person name="Noordeloos M.E."/>
            <person name="Ohm R.A."/>
            <person name="Ortiz-Santana B."/>
            <person name="Ovrebo C."/>
            <person name="Racz N."/>
            <person name="Riley R."/>
            <person name="Savchenko A."/>
            <person name="Shiryaev A."/>
            <person name="Soop K."/>
            <person name="Spirin V."/>
            <person name="Szebenyi C."/>
            <person name="Tomsovsky M."/>
            <person name="Tulloss R.E."/>
            <person name="Uehling J."/>
            <person name="Grigoriev I.V."/>
            <person name="Vagvolgyi C."/>
            <person name="Papp T."/>
            <person name="Martin F.M."/>
            <person name="Miettinen O."/>
            <person name="Hibbett D.S."/>
            <person name="Nagy L.G."/>
        </authorList>
    </citation>
    <scope>NUCLEOTIDE SEQUENCE [LARGE SCALE GENOMIC DNA]</scope>
    <source>
        <strain evidence="1 2">NL-1719</strain>
    </source>
</reference>
<protein>
    <submittedName>
        <fullName evidence="1">Uncharacterized protein</fullName>
    </submittedName>
</protein>
<dbReference type="Proteomes" id="UP000308600">
    <property type="component" value="Unassembled WGS sequence"/>
</dbReference>